<dbReference type="Pfam" id="PF13920">
    <property type="entry name" value="zf-C3HC4_3"/>
    <property type="match status" value="1"/>
</dbReference>
<protein>
    <recommendedName>
        <fullName evidence="7">RING-type domain-containing protein</fullName>
    </recommendedName>
</protein>
<evidence type="ECO:0000259" key="7">
    <source>
        <dbReference type="PROSITE" id="PS50089"/>
    </source>
</evidence>
<organism evidence="8">
    <name type="scientific">Octopus bimaculoides</name>
    <name type="common">California two-spotted octopus</name>
    <dbReference type="NCBI Taxonomy" id="37653"/>
    <lineage>
        <taxon>Eukaryota</taxon>
        <taxon>Metazoa</taxon>
        <taxon>Spiralia</taxon>
        <taxon>Lophotrochozoa</taxon>
        <taxon>Mollusca</taxon>
        <taxon>Cephalopoda</taxon>
        <taxon>Coleoidea</taxon>
        <taxon>Octopodiformes</taxon>
        <taxon>Octopoda</taxon>
        <taxon>Incirrata</taxon>
        <taxon>Octopodidae</taxon>
        <taxon>Octopus</taxon>
    </lineage>
</organism>
<gene>
    <name evidence="8" type="ORF">OCBIM_22002539mg</name>
</gene>
<evidence type="ECO:0000256" key="5">
    <source>
        <dbReference type="PROSITE-ProRule" id="PRU00175"/>
    </source>
</evidence>
<feature type="region of interest" description="Disordered" evidence="6">
    <location>
        <begin position="262"/>
        <end position="302"/>
    </location>
</feature>
<evidence type="ECO:0000256" key="1">
    <source>
        <dbReference type="ARBA" id="ARBA00006672"/>
    </source>
</evidence>
<keyword evidence="2" id="KW-0479">Metal-binding</keyword>
<dbReference type="SMART" id="SM00238">
    <property type="entry name" value="BIR"/>
    <property type="match status" value="2"/>
</dbReference>
<sequence length="424" mass="48493">MKSRNNHKINRYQEKNHCRQKFLVSIISMEYINDPSYLKIESVRLDTFHTWPLNGAVSREEVARQGFYYTGHKDAVACVFCRGHLEKWVQTDVVSTEHSKWFPDCPFVQGRECGNVPRQNTNPKIPAYTFFYDRLDSFSNTWSKDDNISADKMASAGFFYIGPSDRVQCFNCGLKLDQWEATDNAWDEHKKYKRDQCSFVKERHNCYLSRQLFTECSLLNQDPYHPSRRPGDRVSKLPREESQPYLSDLPSKEILKHYSPLTELHPSSSSNKSSSNQYESLQQPSLNLSPTYMVPTTSTQENLSKSTETVAAAAIAKELVPLAPAKSQASLAPTIGTSFLSAISSGQESVSSSKSATALEIESLRQQLAKLENEVYCKICFENHIEIVFKPCKHMVCCIECSKSQQHCPICRTEINEKERIYRP</sequence>
<evidence type="ECO:0000256" key="6">
    <source>
        <dbReference type="SAM" id="MobiDB-lite"/>
    </source>
</evidence>
<dbReference type="STRING" id="37653.A0A0L8G0R0"/>
<dbReference type="GO" id="GO:0005634">
    <property type="term" value="C:nucleus"/>
    <property type="evidence" value="ECO:0007669"/>
    <property type="project" value="TreeGrafter"/>
</dbReference>
<dbReference type="InterPro" id="IPR050784">
    <property type="entry name" value="IAP"/>
</dbReference>
<dbReference type="PANTHER" id="PTHR10044">
    <property type="entry name" value="INHIBITOR OF APOPTOSIS"/>
    <property type="match status" value="1"/>
</dbReference>
<comment type="similarity">
    <text evidence="1">Belongs to the IAP family.</text>
</comment>
<evidence type="ECO:0000256" key="3">
    <source>
        <dbReference type="ARBA" id="ARBA00022771"/>
    </source>
</evidence>
<dbReference type="OrthoDB" id="10051407at2759"/>
<dbReference type="InterPro" id="IPR001841">
    <property type="entry name" value="Znf_RING"/>
</dbReference>
<dbReference type="Pfam" id="PF00653">
    <property type="entry name" value="BIR"/>
    <property type="match status" value="2"/>
</dbReference>
<evidence type="ECO:0000313" key="8">
    <source>
        <dbReference type="EMBL" id="KOF70597.1"/>
    </source>
</evidence>
<dbReference type="Gene3D" id="1.10.1170.10">
    <property type="entry name" value="Inhibitor Of Apoptosis Protein (2mihbC-IAP-1), Chain A"/>
    <property type="match status" value="3"/>
</dbReference>
<dbReference type="CDD" id="cd00022">
    <property type="entry name" value="BIR"/>
    <property type="match status" value="2"/>
</dbReference>
<reference evidence="8" key="1">
    <citation type="submission" date="2015-07" db="EMBL/GenBank/DDBJ databases">
        <title>MeaNS - Measles Nucleotide Surveillance Program.</title>
        <authorList>
            <person name="Tran T."/>
            <person name="Druce J."/>
        </authorList>
    </citation>
    <scope>NUCLEOTIDE SEQUENCE</scope>
    <source>
        <strain evidence="8">UCB-OBI-ISO-001</strain>
        <tissue evidence="8">Gonad</tissue>
    </source>
</reference>
<dbReference type="PANTHER" id="PTHR10044:SF139">
    <property type="entry name" value="DEATH-ASSOCIATED INHIBITOR OF APOPTOSIS 2"/>
    <property type="match status" value="1"/>
</dbReference>
<dbReference type="SUPFAM" id="SSF57924">
    <property type="entry name" value="Inhibitor of apoptosis (IAP) repeat"/>
    <property type="match status" value="2"/>
</dbReference>
<dbReference type="PROSITE" id="PS50089">
    <property type="entry name" value="ZF_RING_2"/>
    <property type="match status" value="1"/>
</dbReference>
<keyword evidence="3 5" id="KW-0863">Zinc-finger</keyword>
<dbReference type="OMA" id="CDIVALE"/>
<name>A0A0L8G0R0_OCTBM</name>
<feature type="compositionally biased region" description="Basic and acidic residues" evidence="6">
    <location>
        <begin position="229"/>
        <end position="242"/>
    </location>
</feature>
<feature type="compositionally biased region" description="Low complexity" evidence="6">
    <location>
        <begin position="267"/>
        <end position="276"/>
    </location>
</feature>
<feature type="compositionally biased region" description="Polar residues" evidence="6">
    <location>
        <begin position="277"/>
        <end position="302"/>
    </location>
</feature>
<dbReference type="InterPro" id="IPR011029">
    <property type="entry name" value="DEATH-like_dom_sf"/>
</dbReference>
<dbReference type="AlphaFoldDB" id="A0A0L8G0R0"/>
<dbReference type="InterPro" id="IPR001370">
    <property type="entry name" value="BIR_rpt"/>
</dbReference>
<dbReference type="EMBL" id="KQ424680">
    <property type="protein sequence ID" value="KOF70597.1"/>
    <property type="molecule type" value="Genomic_DNA"/>
</dbReference>
<dbReference type="PROSITE" id="PS50143">
    <property type="entry name" value="BIR_REPEAT_2"/>
    <property type="match status" value="2"/>
</dbReference>
<evidence type="ECO:0000256" key="2">
    <source>
        <dbReference type="ARBA" id="ARBA00022723"/>
    </source>
</evidence>
<dbReference type="FunFam" id="1.10.1170.10:FF:000002">
    <property type="entry name" value="Baculoviral IAP repeat containing 7"/>
    <property type="match status" value="1"/>
</dbReference>
<dbReference type="GO" id="GO:0008270">
    <property type="term" value="F:zinc ion binding"/>
    <property type="evidence" value="ECO:0007669"/>
    <property type="project" value="UniProtKB-KW"/>
</dbReference>
<dbReference type="KEGG" id="obi:106879915"/>
<keyword evidence="4" id="KW-0862">Zinc</keyword>
<accession>A0A0L8G0R0</accession>
<feature type="domain" description="RING-type" evidence="7">
    <location>
        <begin position="377"/>
        <end position="412"/>
    </location>
</feature>
<dbReference type="GO" id="GO:0005737">
    <property type="term" value="C:cytoplasm"/>
    <property type="evidence" value="ECO:0007669"/>
    <property type="project" value="TreeGrafter"/>
</dbReference>
<feature type="region of interest" description="Disordered" evidence="6">
    <location>
        <begin position="224"/>
        <end position="249"/>
    </location>
</feature>
<evidence type="ECO:0000256" key="4">
    <source>
        <dbReference type="ARBA" id="ARBA00022833"/>
    </source>
</evidence>
<proteinExistence type="inferred from homology"/>
<dbReference type="Gene3D" id="1.10.533.10">
    <property type="entry name" value="Death Domain, Fas"/>
    <property type="match status" value="1"/>
</dbReference>